<reference evidence="1" key="1">
    <citation type="submission" date="2020-05" db="EMBL/GenBank/DDBJ databases">
        <title>Large-scale comparative analyses of tick genomes elucidate their genetic diversity and vector capacities.</title>
        <authorList>
            <person name="Jia N."/>
            <person name="Wang J."/>
            <person name="Shi W."/>
            <person name="Du L."/>
            <person name="Sun Y."/>
            <person name="Zhan W."/>
            <person name="Jiang J."/>
            <person name="Wang Q."/>
            <person name="Zhang B."/>
            <person name="Ji P."/>
            <person name="Sakyi L.B."/>
            <person name="Cui X."/>
            <person name="Yuan T."/>
            <person name="Jiang B."/>
            <person name="Yang W."/>
            <person name="Lam T.T.-Y."/>
            <person name="Chang Q."/>
            <person name="Ding S."/>
            <person name="Wang X."/>
            <person name="Zhu J."/>
            <person name="Ruan X."/>
            <person name="Zhao L."/>
            <person name="Wei J."/>
            <person name="Que T."/>
            <person name="Du C."/>
            <person name="Cheng J."/>
            <person name="Dai P."/>
            <person name="Han X."/>
            <person name="Huang E."/>
            <person name="Gao Y."/>
            <person name="Liu J."/>
            <person name="Shao H."/>
            <person name="Ye R."/>
            <person name="Li L."/>
            <person name="Wei W."/>
            <person name="Wang X."/>
            <person name="Wang C."/>
            <person name="Yang T."/>
            <person name="Huo Q."/>
            <person name="Li W."/>
            <person name="Guo W."/>
            <person name="Chen H."/>
            <person name="Zhou L."/>
            <person name="Ni X."/>
            <person name="Tian J."/>
            <person name="Zhou Y."/>
            <person name="Sheng Y."/>
            <person name="Liu T."/>
            <person name="Pan Y."/>
            <person name="Xia L."/>
            <person name="Li J."/>
            <person name="Zhao F."/>
            <person name="Cao W."/>
        </authorList>
    </citation>
    <scope>NUCLEOTIDE SEQUENCE</scope>
    <source>
        <strain evidence="1">Dsil-2018</strain>
    </source>
</reference>
<accession>A0ACB8C2Z4</accession>
<comment type="caution">
    <text evidence="1">The sequence shown here is derived from an EMBL/GenBank/DDBJ whole genome shotgun (WGS) entry which is preliminary data.</text>
</comment>
<dbReference type="EMBL" id="CM023478">
    <property type="protein sequence ID" value="KAH7933211.1"/>
    <property type="molecule type" value="Genomic_DNA"/>
</dbReference>
<sequence>MFIKTQVAQFAFVRWFVDSLDLQPSVNATKNTWNAVKLATRENFAKLPWMDQSTAKGALEHVDSILSVLPLPEHLQTHEALEVFYGYLEPDESQPFISWLIKTQHRRLEEQKRLLMEDPTVVIHRDDILFDSFTLNAFYYPLYHIMVVLPAFMAPPAVSQTVPVAVNYGAIGKTLGHELTHAFDPLFTTLSRTGEATTWWSVQSFTNFRSRLDCVRRQLKNYTADEVYSKNALSETFADTAGIEKARLAFASLTAQTGILGYTQEQLFFIAGCFQFCSEGAYVWGIQKQYPPWVLRCNLPAQNEKRFAAAFNCPIEAALNPKKRCTFHSTERD</sequence>
<evidence type="ECO:0000313" key="2">
    <source>
        <dbReference type="Proteomes" id="UP000821865"/>
    </source>
</evidence>
<proteinExistence type="predicted"/>
<keyword evidence="2" id="KW-1185">Reference proteome</keyword>
<organism evidence="1 2">
    <name type="scientific">Dermacentor silvarum</name>
    <name type="common">Tick</name>
    <dbReference type="NCBI Taxonomy" id="543639"/>
    <lineage>
        <taxon>Eukaryota</taxon>
        <taxon>Metazoa</taxon>
        <taxon>Ecdysozoa</taxon>
        <taxon>Arthropoda</taxon>
        <taxon>Chelicerata</taxon>
        <taxon>Arachnida</taxon>
        <taxon>Acari</taxon>
        <taxon>Parasitiformes</taxon>
        <taxon>Ixodida</taxon>
        <taxon>Ixodoidea</taxon>
        <taxon>Ixodidae</taxon>
        <taxon>Rhipicephalinae</taxon>
        <taxon>Dermacentor</taxon>
    </lineage>
</organism>
<name>A0ACB8C2Z4_DERSI</name>
<gene>
    <name evidence="1" type="ORF">HPB49_010349</name>
</gene>
<dbReference type="Proteomes" id="UP000821865">
    <property type="component" value="Chromosome 9"/>
</dbReference>
<protein>
    <submittedName>
        <fullName evidence="1">Uncharacterized protein</fullName>
    </submittedName>
</protein>
<evidence type="ECO:0000313" key="1">
    <source>
        <dbReference type="EMBL" id="KAH7933211.1"/>
    </source>
</evidence>